<dbReference type="KEGG" id="euz:DVS28_a1161"/>
<evidence type="ECO:0000256" key="5">
    <source>
        <dbReference type="ARBA" id="ARBA00022779"/>
    </source>
</evidence>
<dbReference type="PRINTS" id="PR00956">
    <property type="entry name" value="FLGMOTORFLIN"/>
</dbReference>
<dbReference type="SUPFAM" id="SSF101801">
    <property type="entry name" value="Surface presentation of antigens (SPOA)"/>
    <property type="match status" value="1"/>
</dbReference>
<dbReference type="Pfam" id="PF01052">
    <property type="entry name" value="FliMN_C"/>
    <property type="match status" value="1"/>
</dbReference>
<keyword evidence="6" id="KW-0472">Membrane</keyword>
<dbReference type="AlphaFoldDB" id="A0A346XUG4"/>
<dbReference type="InterPro" id="IPR001543">
    <property type="entry name" value="FliN-like_C"/>
</dbReference>
<dbReference type="Gene3D" id="2.30.330.10">
    <property type="entry name" value="SpoA-like"/>
    <property type="match status" value="1"/>
</dbReference>
<gene>
    <name evidence="9" type="ORF">DVS28_a1161</name>
</gene>
<keyword evidence="9" id="KW-0282">Flagellum</keyword>
<evidence type="ECO:0000256" key="6">
    <source>
        <dbReference type="ARBA" id="ARBA00023136"/>
    </source>
</evidence>
<dbReference type="PANTHER" id="PTHR43484:SF1">
    <property type="entry name" value="FLAGELLAR MOTOR SWITCH PROTEIN FLIN"/>
    <property type="match status" value="1"/>
</dbReference>
<keyword evidence="10" id="KW-1185">Reference proteome</keyword>
<keyword evidence="9" id="KW-0969">Cilium</keyword>
<dbReference type="InterPro" id="IPR036429">
    <property type="entry name" value="SpoA-like_sf"/>
</dbReference>
<evidence type="ECO:0000256" key="3">
    <source>
        <dbReference type="ARBA" id="ARBA00022475"/>
    </source>
</evidence>
<evidence type="ECO:0000313" key="9">
    <source>
        <dbReference type="EMBL" id="AXV05861.1"/>
    </source>
</evidence>
<sequence length="350" mass="35849">MSETLLEATVAAVVRRIGGRLPAAYTLDPQDLRIGGDADHTLPDGGTTVRWALGTDDGHLVVAITADAAEMLAAEGPLVDVMTARVEAAAIDLAIAFGGIPPMLGEGVEVDPSTAFEGPTGEPVSVLLDDAGVHRATIGLRLELTDALMGPVPEDLPEFDLGPFPGDDEPTVDAEDVPASSGDGVTPMTQPGQPQPGQPQPGQTQPASPHAQPQTGPGLVTAASRGQGRAPGRGPMDVPTGQAHPADFSSFDQLSALPGQGQSSMSLLGDVEMGVTAELGRTQLTVRDVLNLTPGSIVELDRAAGSPVDVVVNGTLIARGEVVVIDEEFGIRITEILGAVEQATPFPMAQ</sequence>
<evidence type="ECO:0000256" key="7">
    <source>
        <dbReference type="SAM" id="MobiDB-lite"/>
    </source>
</evidence>
<dbReference type="GO" id="GO:0006935">
    <property type="term" value="P:chemotaxis"/>
    <property type="evidence" value="ECO:0007669"/>
    <property type="project" value="UniProtKB-KW"/>
</dbReference>
<dbReference type="InterPro" id="IPR001172">
    <property type="entry name" value="FliN_T3SS_HrcQb"/>
</dbReference>
<evidence type="ECO:0000259" key="8">
    <source>
        <dbReference type="Pfam" id="PF01052"/>
    </source>
</evidence>
<evidence type="ECO:0000256" key="2">
    <source>
        <dbReference type="ARBA" id="ARBA00009226"/>
    </source>
</evidence>
<keyword evidence="4" id="KW-0145">Chemotaxis</keyword>
<evidence type="ECO:0000256" key="1">
    <source>
        <dbReference type="ARBA" id="ARBA00004413"/>
    </source>
</evidence>
<keyword evidence="9" id="KW-0966">Cell projection</keyword>
<dbReference type="InterPro" id="IPR012826">
    <property type="entry name" value="FliN"/>
</dbReference>
<feature type="domain" description="Flagellar motor switch protein FliN-like C-terminal" evidence="8">
    <location>
        <begin position="268"/>
        <end position="337"/>
    </location>
</feature>
<dbReference type="Proteomes" id="UP000264006">
    <property type="component" value="Chromosome"/>
</dbReference>
<protein>
    <submittedName>
        <fullName evidence="9">Flagellar motor switch protein FliN</fullName>
    </submittedName>
</protein>
<keyword evidence="3" id="KW-1003">Cell membrane</keyword>
<comment type="similarity">
    <text evidence="2">Belongs to the FliN/MopA/SpaO family.</text>
</comment>
<evidence type="ECO:0000313" key="10">
    <source>
        <dbReference type="Proteomes" id="UP000264006"/>
    </source>
</evidence>
<dbReference type="NCBIfam" id="TIGR02480">
    <property type="entry name" value="fliN"/>
    <property type="match status" value="1"/>
</dbReference>
<accession>A0A346XUG4</accession>
<dbReference type="GO" id="GO:0005886">
    <property type="term" value="C:plasma membrane"/>
    <property type="evidence" value="ECO:0007669"/>
    <property type="project" value="UniProtKB-SubCell"/>
</dbReference>
<dbReference type="EMBL" id="CP031165">
    <property type="protein sequence ID" value="AXV05861.1"/>
    <property type="molecule type" value="Genomic_DNA"/>
</dbReference>
<dbReference type="GO" id="GO:0071973">
    <property type="term" value="P:bacterial-type flagellum-dependent cell motility"/>
    <property type="evidence" value="ECO:0007669"/>
    <property type="project" value="InterPro"/>
</dbReference>
<reference evidence="9 10" key="1">
    <citation type="submission" date="2018-09" db="EMBL/GenBank/DDBJ databases">
        <title>Complete genome sequence of Euzebya sp. DY32-46 isolated from seawater of Pacific Ocean.</title>
        <authorList>
            <person name="Xu L."/>
            <person name="Wu Y.-H."/>
            <person name="Xu X.-W."/>
        </authorList>
    </citation>
    <scope>NUCLEOTIDE SEQUENCE [LARGE SCALE GENOMIC DNA]</scope>
    <source>
        <strain evidence="9 10">DY32-46</strain>
    </source>
</reference>
<dbReference type="GO" id="GO:0009425">
    <property type="term" value="C:bacterial-type flagellum basal body"/>
    <property type="evidence" value="ECO:0007669"/>
    <property type="project" value="InterPro"/>
</dbReference>
<organism evidence="9 10">
    <name type="scientific">Euzebya pacifica</name>
    <dbReference type="NCBI Taxonomy" id="1608957"/>
    <lineage>
        <taxon>Bacteria</taxon>
        <taxon>Bacillati</taxon>
        <taxon>Actinomycetota</taxon>
        <taxon>Nitriliruptoria</taxon>
        <taxon>Euzebyales</taxon>
    </lineage>
</organism>
<dbReference type="PANTHER" id="PTHR43484">
    <property type="match status" value="1"/>
</dbReference>
<name>A0A346XUG4_9ACTN</name>
<dbReference type="InterPro" id="IPR051469">
    <property type="entry name" value="FliN/MopA/SpaO"/>
</dbReference>
<dbReference type="RefSeq" id="WP_216826417.1">
    <property type="nucleotide sequence ID" value="NZ_CP031165.1"/>
</dbReference>
<evidence type="ECO:0000256" key="4">
    <source>
        <dbReference type="ARBA" id="ARBA00022500"/>
    </source>
</evidence>
<feature type="compositionally biased region" description="Acidic residues" evidence="7">
    <location>
        <begin position="166"/>
        <end position="176"/>
    </location>
</feature>
<dbReference type="GO" id="GO:0003774">
    <property type="term" value="F:cytoskeletal motor activity"/>
    <property type="evidence" value="ECO:0007669"/>
    <property type="project" value="InterPro"/>
</dbReference>
<keyword evidence="5" id="KW-0283">Flagellar rotation</keyword>
<feature type="region of interest" description="Disordered" evidence="7">
    <location>
        <begin position="151"/>
        <end position="257"/>
    </location>
</feature>
<comment type="subcellular location">
    <subcellularLocation>
        <location evidence="1">Cell membrane</location>
        <topology evidence="1">Peripheral membrane protein</topology>
        <orientation evidence="1">Cytoplasmic side</orientation>
    </subcellularLocation>
</comment>
<proteinExistence type="inferred from homology"/>